<dbReference type="Pfam" id="PF01764">
    <property type="entry name" value="Lipase_3"/>
    <property type="match status" value="1"/>
</dbReference>
<dbReference type="Gene3D" id="3.40.50.1820">
    <property type="entry name" value="alpha/beta hydrolase"/>
    <property type="match status" value="1"/>
</dbReference>
<organism evidence="3 4">
    <name type="scientific">Mesorhabditis belari</name>
    <dbReference type="NCBI Taxonomy" id="2138241"/>
    <lineage>
        <taxon>Eukaryota</taxon>
        <taxon>Metazoa</taxon>
        <taxon>Ecdysozoa</taxon>
        <taxon>Nematoda</taxon>
        <taxon>Chromadorea</taxon>
        <taxon>Rhabditida</taxon>
        <taxon>Rhabditina</taxon>
        <taxon>Rhabditomorpha</taxon>
        <taxon>Rhabditoidea</taxon>
        <taxon>Rhabditidae</taxon>
        <taxon>Mesorhabditinae</taxon>
        <taxon>Mesorhabditis</taxon>
    </lineage>
</organism>
<evidence type="ECO:0000313" key="4">
    <source>
        <dbReference type="WBParaSite" id="MBELARI_LOCUS9424"/>
    </source>
</evidence>
<keyword evidence="3" id="KW-1185">Reference proteome</keyword>
<dbReference type="AlphaFoldDB" id="A0AAF3FQF0"/>
<accession>A0AAF3FQF0</accession>
<name>A0AAF3FQF0_9BILA</name>
<evidence type="ECO:0000259" key="2">
    <source>
        <dbReference type="Pfam" id="PF01764"/>
    </source>
</evidence>
<keyword evidence="1" id="KW-0732">Signal</keyword>
<proteinExistence type="predicted"/>
<dbReference type="Proteomes" id="UP000887575">
    <property type="component" value="Unassembled WGS sequence"/>
</dbReference>
<dbReference type="InterPro" id="IPR029058">
    <property type="entry name" value="AB_hydrolase_fold"/>
</dbReference>
<dbReference type="PANTHER" id="PTHR45908">
    <property type="entry name" value="PROTEIN CBG11750-RELATED"/>
    <property type="match status" value="1"/>
</dbReference>
<dbReference type="GO" id="GO:0006629">
    <property type="term" value="P:lipid metabolic process"/>
    <property type="evidence" value="ECO:0007669"/>
    <property type="project" value="InterPro"/>
</dbReference>
<protein>
    <recommendedName>
        <fullName evidence="2">Fungal lipase-type domain-containing protein</fullName>
    </recommendedName>
</protein>
<sequence>MRQSSAVLLAIFAVVSLGVVVQRRDDQATAWDPTTRDWTQKCTDLAQFSGENFCKVFEICCENDPLNGDKCQGKDPVCVYDNDAKKVQEARCTLSNCTAMITTTPPPTTPGSTKIAPNRLYSVLAWAASIKIISRLSLPFPSPASRLFYSMGSKVIPLIVALISLNSLSAQSPTAACVACVNNPTQYFNTATNTCVNLVLWGLRDAVCGLTLPNSTAVCDPFNCPVDPPSTFAYNENNAKNVYWRLQGALKLDTASPTFTQCTQNAASDIIFVDRVNVTCGVPFPIDTCITDVYVIPSLSQIVSVSRGSNNITQIFQMVLTLAAPIYPILSNGNNGMLAISYFQDAANKTWEGGLGAALQSLLTNPTYSSYKFVSAGHSLGGPQAIIFASLVGKLGLRPTNQIEVYTTGQPRMGNRKYMESVYQYAPQIYRIVNHVDLIAITPLRTIANPLNVQHTNWVPTRTPDAIGPSNRLAWAIPLLTR</sequence>
<feature type="signal peptide" evidence="1">
    <location>
        <begin position="1"/>
        <end position="18"/>
    </location>
</feature>
<evidence type="ECO:0000313" key="3">
    <source>
        <dbReference type="Proteomes" id="UP000887575"/>
    </source>
</evidence>
<evidence type="ECO:0000256" key="1">
    <source>
        <dbReference type="SAM" id="SignalP"/>
    </source>
</evidence>
<dbReference type="InterPro" id="IPR002921">
    <property type="entry name" value="Fungal_lipase-type"/>
</dbReference>
<feature type="chain" id="PRO_5042207406" description="Fungal lipase-type domain-containing protein" evidence="1">
    <location>
        <begin position="19"/>
        <end position="482"/>
    </location>
</feature>
<dbReference type="WBParaSite" id="MBELARI_LOCUS9424">
    <property type="protein sequence ID" value="MBELARI_LOCUS9424"/>
    <property type="gene ID" value="MBELARI_LOCUS9424"/>
</dbReference>
<feature type="domain" description="Fungal lipase-type" evidence="2">
    <location>
        <begin position="305"/>
        <end position="444"/>
    </location>
</feature>
<reference evidence="4" key="1">
    <citation type="submission" date="2024-02" db="UniProtKB">
        <authorList>
            <consortium name="WormBaseParasite"/>
        </authorList>
    </citation>
    <scope>IDENTIFICATION</scope>
</reference>
<dbReference type="SUPFAM" id="SSF53474">
    <property type="entry name" value="alpha/beta-Hydrolases"/>
    <property type="match status" value="1"/>
</dbReference>
<dbReference type="CDD" id="cd00519">
    <property type="entry name" value="Lipase_3"/>
    <property type="match status" value="1"/>
</dbReference>